<reference evidence="1" key="2">
    <citation type="journal article" date="2021" name="PeerJ">
        <title>Extensive microbial diversity within the chicken gut microbiome revealed by metagenomics and culture.</title>
        <authorList>
            <person name="Gilroy R."/>
            <person name="Ravi A."/>
            <person name="Getino M."/>
            <person name="Pursley I."/>
            <person name="Horton D.L."/>
            <person name="Alikhan N.F."/>
            <person name="Baker D."/>
            <person name="Gharbi K."/>
            <person name="Hall N."/>
            <person name="Watson M."/>
            <person name="Adriaenssens E.M."/>
            <person name="Foster-Nyarko E."/>
            <person name="Jarju S."/>
            <person name="Secka A."/>
            <person name="Antonio M."/>
            <person name="Oren A."/>
            <person name="Chaudhuri R.R."/>
            <person name="La Ragione R."/>
            <person name="Hildebrand F."/>
            <person name="Pallen M.J."/>
        </authorList>
    </citation>
    <scope>NUCLEOTIDE SEQUENCE</scope>
    <source>
        <strain evidence="1">CHK152-2871</strain>
    </source>
</reference>
<name>A0A9D1FHC8_9BACT</name>
<comment type="caution">
    <text evidence="1">The sequence shown here is derived from an EMBL/GenBank/DDBJ whole genome shotgun (WGS) entry which is preliminary data.</text>
</comment>
<protein>
    <submittedName>
        <fullName evidence="1">Uncharacterized protein</fullName>
    </submittedName>
</protein>
<proteinExistence type="predicted"/>
<gene>
    <name evidence="1" type="ORF">IAA86_02560</name>
</gene>
<sequence>MYINSVQDTNFTSKVKLADDFYQKPEQKLARDEVETLYEAINKLEKNKIDDKVDIFILDGAEAPLIGLRVRKKIKKQTYEGKSIISLFFRHLTQNDIFFAYSDAAERAKTAQTPVVKGRLDEFI</sequence>
<dbReference type="AlphaFoldDB" id="A0A9D1FHC8"/>
<dbReference type="Proteomes" id="UP000886865">
    <property type="component" value="Unassembled WGS sequence"/>
</dbReference>
<reference evidence="1" key="1">
    <citation type="submission" date="2020-10" db="EMBL/GenBank/DDBJ databases">
        <authorList>
            <person name="Gilroy R."/>
        </authorList>
    </citation>
    <scope>NUCLEOTIDE SEQUENCE</scope>
    <source>
        <strain evidence="1">CHK152-2871</strain>
    </source>
</reference>
<evidence type="ECO:0000313" key="1">
    <source>
        <dbReference type="EMBL" id="HIS73886.1"/>
    </source>
</evidence>
<evidence type="ECO:0000313" key="2">
    <source>
        <dbReference type="Proteomes" id="UP000886865"/>
    </source>
</evidence>
<accession>A0A9D1FHC8</accession>
<organism evidence="1 2">
    <name type="scientific">Candidatus Galligastranaerophilus intestinavium</name>
    <dbReference type="NCBI Taxonomy" id="2840836"/>
    <lineage>
        <taxon>Bacteria</taxon>
        <taxon>Candidatus Galligastranaerophilus</taxon>
    </lineage>
</organism>
<dbReference type="EMBL" id="DVJQ01000021">
    <property type="protein sequence ID" value="HIS73886.1"/>
    <property type="molecule type" value="Genomic_DNA"/>
</dbReference>